<proteinExistence type="predicted"/>
<dbReference type="AlphaFoldDB" id="A0A6P8DXN2"/>
<dbReference type="RefSeq" id="XP_031397961.1">
    <property type="nucleotide sequence ID" value="XM_031542101.1"/>
</dbReference>
<dbReference type="OrthoDB" id="1433814at2759"/>
<name>A0A6P8DXN2_PUNGR</name>
<reference evidence="4" key="2">
    <citation type="submission" date="2025-08" db="UniProtKB">
        <authorList>
            <consortium name="RefSeq"/>
        </authorList>
    </citation>
    <scope>IDENTIFICATION</scope>
    <source>
        <tissue evidence="4">Leaf</tissue>
    </source>
</reference>
<protein>
    <submittedName>
        <fullName evidence="4">Uncharacterized protein LOC116208578</fullName>
    </submittedName>
</protein>
<feature type="compositionally biased region" description="Pro residues" evidence="1">
    <location>
        <begin position="16"/>
        <end position="25"/>
    </location>
</feature>
<evidence type="ECO:0000313" key="3">
    <source>
        <dbReference type="Proteomes" id="UP000515151"/>
    </source>
</evidence>
<reference evidence="3" key="1">
    <citation type="journal article" date="2020" name="Plant Biotechnol. J.">
        <title>The pomegranate (Punica granatum L.) draft genome dissects genetic divergence between soft- and hard-seeded cultivars.</title>
        <authorList>
            <person name="Luo X."/>
            <person name="Li H."/>
            <person name="Wu Z."/>
            <person name="Yao W."/>
            <person name="Zhao P."/>
            <person name="Cao D."/>
            <person name="Yu H."/>
            <person name="Li K."/>
            <person name="Poudel K."/>
            <person name="Zhao D."/>
            <person name="Zhang F."/>
            <person name="Xia X."/>
            <person name="Chen L."/>
            <person name="Wang Q."/>
            <person name="Jing D."/>
            <person name="Cao S."/>
        </authorList>
    </citation>
    <scope>NUCLEOTIDE SEQUENCE [LARGE SCALE GENOMIC DNA]</scope>
    <source>
        <strain evidence="3">cv. Tunisia</strain>
    </source>
</reference>
<sequence>MADRQKPPAGASSEPHPSPPPPPSSKLPLDIPSNGKCQSGNDFSGHKFSYPNPPETGIPDPVTLREQWKFAIRQYSRWYSQAWGTAILAGISFFALGWIIKGGNPLPSLQDNPPAPAAQSPPPPEKE</sequence>
<evidence type="ECO:0000256" key="1">
    <source>
        <dbReference type="SAM" id="MobiDB-lite"/>
    </source>
</evidence>
<organism evidence="3 4">
    <name type="scientific">Punica granatum</name>
    <name type="common">Pomegranate</name>
    <dbReference type="NCBI Taxonomy" id="22663"/>
    <lineage>
        <taxon>Eukaryota</taxon>
        <taxon>Viridiplantae</taxon>
        <taxon>Streptophyta</taxon>
        <taxon>Embryophyta</taxon>
        <taxon>Tracheophyta</taxon>
        <taxon>Spermatophyta</taxon>
        <taxon>Magnoliopsida</taxon>
        <taxon>eudicotyledons</taxon>
        <taxon>Gunneridae</taxon>
        <taxon>Pentapetalae</taxon>
        <taxon>rosids</taxon>
        <taxon>malvids</taxon>
        <taxon>Myrtales</taxon>
        <taxon>Lythraceae</taxon>
        <taxon>Punica</taxon>
    </lineage>
</organism>
<gene>
    <name evidence="4" type="primary">LOC116208578</name>
</gene>
<evidence type="ECO:0000256" key="2">
    <source>
        <dbReference type="SAM" id="Phobius"/>
    </source>
</evidence>
<keyword evidence="2" id="KW-1133">Transmembrane helix</keyword>
<feature type="region of interest" description="Disordered" evidence="1">
    <location>
        <begin position="105"/>
        <end position="127"/>
    </location>
</feature>
<dbReference type="Proteomes" id="UP000515151">
    <property type="component" value="Chromosome 5"/>
</dbReference>
<evidence type="ECO:0000313" key="4">
    <source>
        <dbReference type="RefSeq" id="XP_031397961.1"/>
    </source>
</evidence>
<keyword evidence="2" id="KW-0812">Transmembrane</keyword>
<accession>A0A6P8DXN2</accession>
<keyword evidence="3" id="KW-1185">Reference proteome</keyword>
<dbReference type="PANTHER" id="PTHR37186:SF1">
    <property type="entry name" value="OS06G0524500 PROTEIN"/>
    <property type="match status" value="1"/>
</dbReference>
<dbReference type="GeneID" id="116208578"/>
<feature type="transmembrane region" description="Helical" evidence="2">
    <location>
        <begin position="82"/>
        <end position="100"/>
    </location>
</feature>
<dbReference type="PANTHER" id="PTHR37186">
    <property type="entry name" value="OS06G0524500 PROTEIN"/>
    <property type="match status" value="1"/>
</dbReference>
<keyword evidence="2" id="KW-0472">Membrane</keyword>
<feature type="region of interest" description="Disordered" evidence="1">
    <location>
        <begin position="1"/>
        <end position="60"/>
    </location>
</feature>
<feature type="compositionally biased region" description="Pro residues" evidence="1">
    <location>
        <begin position="113"/>
        <end position="127"/>
    </location>
</feature>